<proteinExistence type="predicted"/>
<sequence>FVACDLPTLRSIVADLRSCCGDVRLQRLTRSAPDDRRTLLFVDRTAFTDRQYEVLRTAHEMGYFAQPKEADSADVAAALDISVPTFSEHLSVAQEKLLEQLLAV</sequence>
<comment type="caution">
    <text evidence="4">The sequence shown here is derived from an EMBL/GenBank/DDBJ whole genome shotgun (WGS) entry which is preliminary data.</text>
</comment>
<feature type="non-terminal residue" evidence="4">
    <location>
        <position position="1"/>
    </location>
</feature>
<dbReference type="InterPro" id="IPR007050">
    <property type="entry name" value="HTH_bacterioopsin"/>
</dbReference>
<gene>
    <name evidence="4" type="ORF">ACFQE1_09325</name>
</gene>
<protein>
    <submittedName>
        <fullName evidence="4">Helix-turn-helix domain-containing protein</fullName>
    </submittedName>
</protein>
<keyword evidence="1" id="KW-0805">Transcription regulation</keyword>
<accession>A0ABD5RZ56</accession>
<dbReference type="PANTHER" id="PTHR34236:SF1">
    <property type="entry name" value="DIMETHYL SULFOXIDE REDUCTASE TRANSCRIPTIONAL ACTIVATOR"/>
    <property type="match status" value="1"/>
</dbReference>
<reference evidence="4 5" key="1">
    <citation type="journal article" date="2019" name="Int. J. Syst. Evol. Microbiol.">
        <title>The Global Catalogue of Microorganisms (GCM) 10K type strain sequencing project: providing services to taxonomists for standard genome sequencing and annotation.</title>
        <authorList>
            <consortium name="The Broad Institute Genomics Platform"/>
            <consortium name="The Broad Institute Genome Sequencing Center for Infectious Disease"/>
            <person name="Wu L."/>
            <person name="Ma J."/>
        </authorList>
    </citation>
    <scope>NUCLEOTIDE SEQUENCE [LARGE SCALE GENOMIC DNA]</scope>
    <source>
        <strain evidence="4 5">NBRC 111368</strain>
    </source>
</reference>
<evidence type="ECO:0000256" key="1">
    <source>
        <dbReference type="ARBA" id="ARBA00023015"/>
    </source>
</evidence>
<dbReference type="Proteomes" id="UP001596328">
    <property type="component" value="Unassembled WGS sequence"/>
</dbReference>
<feature type="domain" description="HTH bat-type" evidence="3">
    <location>
        <begin position="47"/>
        <end position="99"/>
    </location>
</feature>
<evidence type="ECO:0000259" key="3">
    <source>
        <dbReference type="Pfam" id="PF04967"/>
    </source>
</evidence>
<keyword evidence="5" id="KW-1185">Reference proteome</keyword>
<evidence type="ECO:0000256" key="2">
    <source>
        <dbReference type="ARBA" id="ARBA00023163"/>
    </source>
</evidence>
<keyword evidence="2" id="KW-0804">Transcription</keyword>
<dbReference type="PANTHER" id="PTHR34236">
    <property type="entry name" value="DIMETHYL SULFOXIDE REDUCTASE TRANSCRIPTIONAL ACTIVATOR"/>
    <property type="match status" value="1"/>
</dbReference>
<name>A0ABD5RZ56_9EURY</name>
<dbReference type="Pfam" id="PF04967">
    <property type="entry name" value="HTH_10"/>
    <property type="match status" value="1"/>
</dbReference>
<evidence type="ECO:0000313" key="5">
    <source>
        <dbReference type="Proteomes" id="UP001596328"/>
    </source>
</evidence>
<dbReference type="Gene3D" id="1.10.10.10">
    <property type="entry name" value="Winged helix-like DNA-binding domain superfamily/Winged helix DNA-binding domain"/>
    <property type="match status" value="1"/>
</dbReference>
<dbReference type="InterPro" id="IPR036388">
    <property type="entry name" value="WH-like_DNA-bd_sf"/>
</dbReference>
<dbReference type="EMBL" id="JBHSWU010000216">
    <property type="protein sequence ID" value="MFC6724570.1"/>
    <property type="molecule type" value="Genomic_DNA"/>
</dbReference>
<organism evidence="4 5">
    <name type="scientific">Halobium palmae</name>
    <dbReference type="NCBI Taxonomy" id="1776492"/>
    <lineage>
        <taxon>Archaea</taxon>
        <taxon>Methanobacteriati</taxon>
        <taxon>Methanobacteriota</taxon>
        <taxon>Stenosarchaea group</taxon>
        <taxon>Halobacteria</taxon>
        <taxon>Halobacteriales</taxon>
        <taxon>Haloferacaceae</taxon>
        <taxon>Halobium</taxon>
    </lineage>
</organism>
<evidence type="ECO:0000313" key="4">
    <source>
        <dbReference type="EMBL" id="MFC6724570.1"/>
    </source>
</evidence>
<dbReference type="AlphaFoldDB" id="A0ABD5RZ56"/>